<evidence type="ECO:0000256" key="4">
    <source>
        <dbReference type="SAM" id="Phobius"/>
    </source>
</evidence>
<name>A0A8S2ZMG2_9BILA</name>
<feature type="non-terminal residue" evidence="6">
    <location>
        <position position="1"/>
    </location>
</feature>
<dbReference type="PANTHER" id="PTHR21222:SF1">
    <property type="entry name" value="MIT DOMAIN-CONTAINING PROTEIN 1"/>
    <property type="match status" value="1"/>
</dbReference>
<dbReference type="InterPro" id="IPR035914">
    <property type="entry name" value="Sperma_CUB_dom_sf"/>
</dbReference>
<accession>A0A8S2ZMG2</accession>
<dbReference type="InterPro" id="IPR032341">
    <property type="entry name" value="MITD1_C"/>
</dbReference>
<protein>
    <recommendedName>
        <fullName evidence="5">CUB domain-containing protein</fullName>
    </recommendedName>
</protein>
<dbReference type="Gene3D" id="3.30.870.30">
    <property type="entry name" value="MITD, C-terminal phospholipase D-like domain"/>
    <property type="match status" value="1"/>
</dbReference>
<feature type="compositionally biased region" description="Low complexity" evidence="3">
    <location>
        <begin position="211"/>
        <end position="224"/>
    </location>
</feature>
<comment type="caution">
    <text evidence="6">The sequence shown here is derived from an EMBL/GenBank/DDBJ whole genome shotgun (WGS) entry which is preliminary data.</text>
</comment>
<dbReference type="AlphaFoldDB" id="A0A8S2ZMG2"/>
<evidence type="ECO:0000313" key="6">
    <source>
        <dbReference type="EMBL" id="CAF4642960.1"/>
    </source>
</evidence>
<dbReference type="CDD" id="cd12087">
    <property type="entry name" value="TM_EGFR-like"/>
    <property type="match status" value="1"/>
</dbReference>
<dbReference type="PANTHER" id="PTHR21222">
    <property type="entry name" value="MIT DOMAIN-CONTAINING PROTEIN 1"/>
    <property type="match status" value="1"/>
</dbReference>
<dbReference type="PROSITE" id="PS01180">
    <property type="entry name" value="CUB"/>
    <property type="match status" value="1"/>
</dbReference>
<dbReference type="InterPro" id="IPR052817">
    <property type="entry name" value="MIT_domain_contain_protein1"/>
</dbReference>
<dbReference type="Pfam" id="PF16565">
    <property type="entry name" value="MIT_C"/>
    <property type="match status" value="1"/>
</dbReference>
<proteinExistence type="predicted"/>
<evidence type="ECO:0000256" key="1">
    <source>
        <dbReference type="ARBA" id="ARBA00023157"/>
    </source>
</evidence>
<evidence type="ECO:0000256" key="2">
    <source>
        <dbReference type="PROSITE-ProRule" id="PRU00059"/>
    </source>
</evidence>
<evidence type="ECO:0000256" key="3">
    <source>
        <dbReference type="SAM" id="MobiDB-lite"/>
    </source>
</evidence>
<dbReference type="InterPro" id="IPR000859">
    <property type="entry name" value="CUB_dom"/>
</dbReference>
<keyword evidence="4" id="KW-0812">Transmembrane</keyword>
<keyword evidence="1" id="KW-1015">Disulfide bond</keyword>
<keyword evidence="4" id="KW-1133">Transmembrane helix</keyword>
<dbReference type="Gene3D" id="2.60.120.290">
    <property type="entry name" value="Spermadhesin, CUB domain"/>
    <property type="match status" value="1"/>
</dbReference>
<sequence length="446" mass="50524">DPESCDISQSSCHFLSEQPQALCSGQQSCTYIHSIPIAPQLNMCNGYKADSIQFFYQCIPMKPAGVYPKATFCSDIYIDFDQGFIETPHYPNSYQYGQQQCSLRILLPNTPEGKQLSIYLYIIDLSIRDISTTIDPTSTVSCYDSISYRDSKIARTLCGNIDQPVLEYQTDRDELDLVLNITESLSSNVSSNWRGARLFFLIGNQSFPTSPTTSATVTTQQTTKKPIETNTKKRHKHGPTIAGITVGVIAFLLCIIGFIVYRRRRLRSKYHEEASKIEYIRDTDTISGDMSSRSNNTRSSIPVGALRGSTSSTFTSPFFKPKVTICNFLRFCEVLIKSTAKLKRIDLITSFETNEQAKQTQTEQLNQFKEHLASKHSIELKINYLTGLHDREIKLNNGWIVKIGRGLDFYKPPESKLSIGYYDLDLRPCHQTTIDIFHSERVHPST</sequence>
<keyword evidence="4" id="KW-0472">Membrane</keyword>
<dbReference type="Proteomes" id="UP000676336">
    <property type="component" value="Unassembled WGS sequence"/>
</dbReference>
<feature type="region of interest" description="Disordered" evidence="3">
    <location>
        <begin position="211"/>
        <end position="236"/>
    </location>
</feature>
<dbReference type="EMBL" id="CAJOBI010113202">
    <property type="protein sequence ID" value="CAF4642960.1"/>
    <property type="molecule type" value="Genomic_DNA"/>
</dbReference>
<dbReference type="InterPro" id="IPR038113">
    <property type="entry name" value="MITD1_C_sf"/>
</dbReference>
<gene>
    <name evidence="6" type="ORF">SMN809_LOCUS40772</name>
</gene>
<comment type="caution">
    <text evidence="2">Lacks conserved residue(s) required for the propagation of feature annotation.</text>
</comment>
<dbReference type="SUPFAM" id="SSF49854">
    <property type="entry name" value="Spermadhesin, CUB domain"/>
    <property type="match status" value="1"/>
</dbReference>
<feature type="transmembrane region" description="Helical" evidence="4">
    <location>
        <begin position="241"/>
        <end position="261"/>
    </location>
</feature>
<feature type="domain" description="CUB" evidence="5">
    <location>
        <begin position="73"/>
        <end position="203"/>
    </location>
</feature>
<reference evidence="6" key="1">
    <citation type="submission" date="2021-02" db="EMBL/GenBank/DDBJ databases">
        <authorList>
            <person name="Nowell W R."/>
        </authorList>
    </citation>
    <scope>NUCLEOTIDE SEQUENCE</scope>
</reference>
<organism evidence="6 7">
    <name type="scientific">Rotaria magnacalcarata</name>
    <dbReference type="NCBI Taxonomy" id="392030"/>
    <lineage>
        <taxon>Eukaryota</taxon>
        <taxon>Metazoa</taxon>
        <taxon>Spiralia</taxon>
        <taxon>Gnathifera</taxon>
        <taxon>Rotifera</taxon>
        <taxon>Eurotatoria</taxon>
        <taxon>Bdelloidea</taxon>
        <taxon>Philodinida</taxon>
        <taxon>Philodinidae</taxon>
        <taxon>Rotaria</taxon>
    </lineage>
</organism>
<evidence type="ECO:0000259" key="5">
    <source>
        <dbReference type="PROSITE" id="PS01180"/>
    </source>
</evidence>
<evidence type="ECO:0000313" key="7">
    <source>
        <dbReference type="Proteomes" id="UP000676336"/>
    </source>
</evidence>